<reference evidence="3" key="3">
    <citation type="submission" date="2015-06" db="UniProtKB">
        <authorList>
            <consortium name="EnsemblMetazoa"/>
        </authorList>
    </citation>
    <scope>IDENTIFICATION</scope>
</reference>
<gene>
    <name evidence="2" type="ORF">CAPTEDRAFT_114549</name>
</gene>
<sequence length="277" mass="30886">MFGVRACHSARIALSTFYGNTDTQTYEVVIGGWENTKTVIRRSVAGDIVEEVDTPDILSCDHLRIFWIKQERDGLLQIGEGSNIGNNVVLSWNDADPYDVASVSLSTGHGARGEWQVLHVQGEPTYNYTWFVTERTSISFKVKTCADAHLALSTDPMDVSTNTYEVIIGGWENTRSSIRRGIGGDQLQTASTPDVLSCDELRLFWVSWQEGRIRAGQGNSLDHNILVEWVDPEPMGVGIISVTTGWGSTGEWEFANILGKNYLLWALRISYCTFLNR</sequence>
<dbReference type="Pfam" id="PF12248">
    <property type="entry name" value="Methyltransf_FA"/>
    <property type="match status" value="2"/>
</dbReference>
<evidence type="ECO:0000313" key="2">
    <source>
        <dbReference type="EMBL" id="ELU12989.1"/>
    </source>
</evidence>
<evidence type="ECO:0000313" key="4">
    <source>
        <dbReference type="Proteomes" id="UP000014760"/>
    </source>
</evidence>
<dbReference type="EMBL" id="KB295566">
    <property type="protein sequence ID" value="ELU12989.1"/>
    <property type="molecule type" value="Genomic_DNA"/>
</dbReference>
<feature type="domain" description="Farnesoic acid O-methyl transferase" evidence="1">
    <location>
        <begin position="2"/>
        <end position="117"/>
    </location>
</feature>
<accession>R7V348</accession>
<proteinExistence type="predicted"/>
<evidence type="ECO:0000259" key="1">
    <source>
        <dbReference type="Pfam" id="PF12248"/>
    </source>
</evidence>
<dbReference type="OrthoDB" id="6123392at2759"/>
<dbReference type="EMBL" id="AMQN01005259">
    <property type="status" value="NOT_ANNOTATED_CDS"/>
    <property type="molecule type" value="Genomic_DNA"/>
</dbReference>
<feature type="domain" description="Farnesoic acid O-methyl transferase" evidence="1">
    <location>
        <begin position="126"/>
        <end position="255"/>
    </location>
</feature>
<dbReference type="PANTHER" id="PTHR36695:SF12">
    <property type="entry name" value="AGAP008648-PA"/>
    <property type="match status" value="1"/>
</dbReference>
<organism evidence="2">
    <name type="scientific">Capitella teleta</name>
    <name type="common">Polychaete worm</name>
    <dbReference type="NCBI Taxonomy" id="283909"/>
    <lineage>
        <taxon>Eukaryota</taxon>
        <taxon>Metazoa</taxon>
        <taxon>Spiralia</taxon>
        <taxon>Lophotrochozoa</taxon>
        <taxon>Annelida</taxon>
        <taxon>Polychaeta</taxon>
        <taxon>Sedentaria</taxon>
        <taxon>Scolecida</taxon>
        <taxon>Capitellidae</taxon>
        <taxon>Capitella</taxon>
    </lineage>
</organism>
<name>R7V348_CAPTE</name>
<evidence type="ECO:0000313" key="3">
    <source>
        <dbReference type="EnsemblMetazoa" id="CapteP114549"/>
    </source>
</evidence>
<dbReference type="STRING" id="283909.R7V348"/>
<reference evidence="2 4" key="2">
    <citation type="journal article" date="2013" name="Nature">
        <title>Insights into bilaterian evolution from three spiralian genomes.</title>
        <authorList>
            <person name="Simakov O."/>
            <person name="Marletaz F."/>
            <person name="Cho S.J."/>
            <person name="Edsinger-Gonzales E."/>
            <person name="Havlak P."/>
            <person name="Hellsten U."/>
            <person name="Kuo D.H."/>
            <person name="Larsson T."/>
            <person name="Lv J."/>
            <person name="Arendt D."/>
            <person name="Savage R."/>
            <person name="Osoegawa K."/>
            <person name="de Jong P."/>
            <person name="Grimwood J."/>
            <person name="Chapman J.A."/>
            <person name="Shapiro H."/>
            <person name="Aerts A."/>
            <person name="Otillar R.P."/>
            <person name="Terry A.Y."/>
            <person name="Boore J.L."/>
            <person name="Grigoriev I.V."/>
            <person name="Lindberg D.R."/>
            <person name="Seaver E.C."/>
            <person name="Weisblat D.A."/>
            <person name="Putnam N.H."/>
            <person name="Rokhsar D.S."/>
        </authorList>
    </citation>
    <scope>NUCLEOTIDE SEQUENCE</scope>
    <source>
        <strain evidence="2 4">I ESC-2004</strain>
    </source>
</reference>
<keyword evidence="4" id="KW-1185">Reference proteome</keyword>
<dbReference type="HOGENOM" id="CLU_1055876_0_0_1"/>
<dbReference type="EnsemblMetazoa" id="CapteT114549">
    <property type="protein sequence ID" value="CapteP114549"/>
    <property type="gene ID" value="CapteG114549"/>
</dbReference>
<dbReference type="PANTHER" id="PTHR36695">
    <property type="entry name" value="AGAP008648-PA"/>
    <property type="match status" value="1"/>
</dbReference>
<dbReference type="AlphaFoldDB" id="R7V348"/>
<dbReference type="Proteomes" id="UP000014760">
    <property type="component" value="Unassembled WGS sequence"/>
</dbReference>
<dbReference type="OMA" id="FIFFHER"/>
<reference evidence="4" key="1">
    <citation type="submission" date="2012-12" db="EMBL/GenBank/DDBJ databases">
        <authorList>
            <person name="Hellsten U."/>
            <person name="Grimwood J."/>
            <person name="Chapman J.A."/>
            <person name="Shapiro H."/>
            <person name="Aerts A."/>
            <person name="Otillar R.P."/>
            <person name="Terry A.Y."/>
            <person name="Boore J.L."/>
            <person name="Simakov O."/>
            <person name="Marletaz F."/>
            <person name="Cho S.-J."/>
            <person name="Edsinger-Gonzales E."/>
            <person name="Havlak P."/>
            <person name="Kuo D.-H."/>
            <person name="Larsson T."/>
            <person name="Lv J."/>
            <person name="Arendt D."/>
            <person name="Savage R."/>
            <person name="Osoegawa K."/>
            <person name="de Jong P."/>
            <person name="Lindberg D.R."/>
            <person name="Seaver E.C."/>
            <person name="Weisblat D.A."/>
            <person name="Putnam N.H."/>
            <person name="Grigoriev I.V."/>
            <person name="Rokhsar D.S."/>
        </authorList>
    </citation>
    <scope>NUCLEOTIDE SEQUENCE</scope>
    <source>
        <strain evidence="4">I ESC-2004</strain>
    </source>
</reference>
<dbReference type="InterPro" id="IPR022041">
    <property type="entry name" value="Methyltransf_FA"/>
</dbReference>
<protein>
    <recommendedName>
        <fullName evidence="1">Farnesoic acid O-methyl transferase domain-containing protein</fullName>
    </recommendedName>
</protein>